<gene>
    <name evidence="2" type="ORF">H8717_02570</name>
</gene>
<dbReference type="InterPro" id="IPR003741">
    <property type="entry name" value="LUD_dom"/>
</dbReference>
<feature type="domain" description="LUD" evidence="1">
    <location>
        <begin position="5"/>
        <end position="187"/>
    </location>
</feature>
<protein>
    <submittedName>
        <fullName evidence="2">Lactate utilization protein</fullName>
    </submittedName>
</protein>
<organism evidence="2 3">
    <name type="scientific">Yanshouia hominis</name>
    <dbReference type="NCBI Taxonomy" id="2763673"/>
    <lineage>
        <taxon>Bacteria</taxon>
        <taxon>Bacillati</taxon>
        <taxon>Bacillota</taxon>
        <taxon>Clostridia</taxon>
        <taxon>Eubacteriales</taxon>
        <taxon>Oscillospiraceae</taxon>
        <taxon>Yanshouia</taxon>
    </lineage>
</organism>
<dbReference type="PANTHER" id="PTHR36179">
    <property type="entry name" value="LUD_DOM DOMAIN-CONTAINING PROTEIN"/>
    <property type="match status" value="1"/>
</dbReference>
<sequence>MDWNKALEAFRRHRFEAVYFDTAGEARQYLAGEIKGETVGFGGSVTCEQLGLYELLGRENTVLWHWKNPEDRGRFAEFTTYVTSANGVSETGELVNIDGSGNRLSASLFGARTVYFVCGVNKLAPTLEDAVTRARQIAGPANARRLGSKTPCAALGRCIDCNSPGRICNAMVIHMRPIIGTRSVVVLVGEELGL</sequence>
<dbReference type="Gene3D" id="3.40.50.10420">
    <property type="entry name" value="NagB/RpiA/CoA transferase-like"/>
    <property type="match status" value="1"/>
</dbReference>
<dbReference type="InterPro" id="IPR024185">
    <property type="entry name" value="FTHF_cligase-like_sf"/>
</dbReference>
<comment type="caution">
    <text evidence="2">The sequence shown here is derived from an EMBL/GenBank/DDBJ whole genome shotgun (WGS) entry which is preliminary data.</text>
</comment>
<dbReference type="Proteomes" id="UP000658131">
    <property type="component" value="Unassembled WGS sequence"/>
</dbReference>
<reference evidence="2 3" key="1">
    <citation type="submission" date="2020-08" db="EMBL/GenBank/DDBJ databases">
        <title>Genome public.</title>
        <authorList>
            <person name="Liu C."/>
            <person name="Sun Q."/>
        </authorList>
    </citation>
    <scope>NUCLEOTIDE SEQUENCE [LARGE SCALE GENOMIC DNA]</scope>
    <source>
        <strain evidence="2 3">BX1</strain>
    </source>
</reference>
<evidence type="ECO:0000313" key="2">
    <source>
        <dbReference type="EMBL" id="MBC8575297.1"/>
    </source>
</evidence>
<dbReference type="Pfam" id="PF02589">
    <property type="entry name" value="LUD_dom"/>
    <property type="match status" value="1"/>
</dbReference>
<name>A0ABR7NFW1_9FIRM</name>
<dbReference type="EMBL" id="JACRTB010000003">
    <property type="protein sequence ID" value="MBC8575297.1"/>
    <property type="molecule type" value="Genomic_DNA"/>
</dbReference>
<accession>A0ABR7NFW1</accession>
<proteinExistence type="predicted"/>
<evidence type="ECO:0000313" key="3">
    <source>
        <dbReference type="Proteomes" id="UP000658131"/>
    </source>
</evidence>
<keyword evidence="3" id="KW-1185">Reference proteome</keyword>
<dbReference type="RefSeq" id="WP_262398941.1">
    <property type="nucleotide sequence ID" value="NZ_JACRTB010000003.1"/>
</dbReference>
<evidence type="ECO:0000259" key="1">
    <source>
        <dbReference type="Pfam" id="PF02589"/>
    </source>
</evidence>
<dbReference type="PANTHER" id="PTHR36179:SF2">
    <property type="entry name" value="LUD DOMAIN-CONTAINING PROTEIN"/>
    <property type="match status" value="1"/>
</dbReference>